<dbReference type="SMART" id="SM00397">
    <property type="entry name" value="t_SNARE"/>
    <property type="match status" value="1"/>
</dbReference>
<dbReference type="GO" id="GO:0048278">
    <property type="term" value="P:vesicle docking"/>
    <property type="evidence" value="ECO:0007669"/>
    <property type="project" value="TreeGrafter"/>
</dbReference>
<keyword evidence="4" id="KW-0532">Neurotransmitter transport</keyword>
<dbReference type="PANTHER" id="PTHR19957:SF411">
    <property type="entry name" value="LD23667P"/>
    <property type="match status" value="1"/>
</dbReference>
<dbReference type="GO" id="GO:0031201">
    <property type="term" value="C:SNARE complex"/>
    <property type="evidence" value="ECO:0007669"/>
    <property type="project" value="TreeGrafter"/>
</dbReference>
<dbReference type="Gene3D" id="1.20.5.110">
    <property type="match status" value="1"/>
</dbReference>
<dbReference type="EMBL" id="CATQJA010002651">
    <property type="protein sequence ID" value="CAJ0577580.1"/>
    <property type="molecule type" value="Genomic_DNA"/>
</dbReference>
<name>A0AA36CYT2_9BILA</name>
<keyword evidence="9" id="KW-1185">Reference proteome</keyword>
<dbReference type="InterPro" id="IPR010989">
    <property type="entry name" value="SNARE"/>
</dbReference>
<evidence type="ECO:0000256" key="1">
    <source>
        <dbReference type="ARBA" id="ARBA00004211"/>
    </source>
</evidence>
<comment type="caution">
    <text evidence="8">The sequence shown here is derived from an EMBL/GenBank/DDBJ whole genome shotgun (WGS) entry which is preliminary data.</text>
</comment>
<dbReference type="CDD" id="cd15847">
    <property type="entry name" value="SNARE_syntaxin7_like"/>
    <property type="match status" value="1"/>
</dbReference>
<dbReference type="Pfam" id="PF05739">
    <property type="entry name" value="SNARE"/>
    <property type="match status" value="1"/>
</dbReference>
<dbReference type="SUPFAM" id="SSF47661">
    <property type="entry name" value="t-snare proteins"/>
    <property type="match status" value="1"/>
</dbReference>
<dbReference type="PROSITE" id="PS50192">
    <property type="entry name" value="T_SNARE"/>
    <property type="match status" value="1"/>
</dbReference>
<dbReference type="SMART" id="SM00503">
    <property type="entry name" value="SynN"/>
    <property type="match status" value="1"/>
</dbReference>
<dbReference type="InterPro" id="IPR006011">
    <property type="entry name" value="Syntaxin_N"/>
</dbReference>
<evidence type="ECO:0000256" key="4">
    <source>
        <dbReference type="ARBA" id="ARBA00022775"/>
    </source>
</evidence>
<evidence type="ECO:0000259" key="7">
    <source>
        <dbReference type="PROSITE" id="PS50192"/>
    </source>
</evidence>
<dbReference type="InterPro" id="IPR006012">
    <property type="entry name" value="Syntaxin/epimorphin_CS"/>
</dbReference>
<reference evidence="8" key="1">
    <citation type="submission" date="2023-06" db="EMBL/GenBank/DDBJ databases">
        <authorList>
            <person name="Delattre M."/>
        </authorList>
    </citation>
    <scope>NUCLEOTIDE SEQUENCE</scope>
    <source>
        <strain evidence="8">AF72</strain>
    </source>
</reference>
<keyword evidence="3" id="KW-0813">Transport</keyword>
<dbReference type="InterPro" id="IPR000727">
    <property type="entry name" value="T_SNARE_dom"/>
</dbReference>
<dbReference type="AlphaFoldDB" id="A0AA36CYT2"/>
<evidence type="ECO:0000256" key="3">
    <source>
        <dbReference type="ARBA" id="ARBA00022448"/>
    </source>
</evidence>
<dbReference type="InterPro" id="IPR045242">
    <property type="entry name" value="Syntaxin"/>
</dbReference>
<keyword evidence="6" id="KW-0812">Transmembrane</keyword>
<dbReference type="GO" id="GO:0006836">
    <property type="term" value="P:neurotransmitter transport"/>
    <property type="evidence" value="ECO:0007669"/>
    <property type="project" value="UniProtKB-KW"/>
</dbReference>
<gene>
    <name evidence="8" type="ORF">MSPICULIGERA_LOCUS15850</name>
</gene>
<evidence type="ECO:0000256" key="5">
    <source>
        <dbReference type="RuleBase" id="RU003858"/>
    </source>
</evidence>
<keyword evidence="6" id="KW-1133">Transmembrane helix</keyword>
<dbReference type="GO" id="GO:0006886">
    <property type="term" value="P:intracellular protein transport"/>
    <property type="evidence" value="ECO:0007669"/>
    <property type="project" value="InterPro"/>
</dbReference>
<dbReference type="GO" id="GO:0000149">
    <property type="term" value="F:SNARE binding"/>
    <property type="evidence" value="ECO:0007669"/>
    <property type="project" value="TreeGrafter"/>
</dbReference>
<evidence type="ECO:0000256" key="2">
    <source>
        <dbReference type="ARBA" id="ARBA00009063"/>
    </source>
</evidence>
<keyword evidence="6" id="KW-0472">Membrane</keyword>
<evidence type="ECO:0000313" key="9">
    <source>
        <dbReference type="Proteomes" id="UP001177023"/>
    </source>
</evidence>
<dbReference type="GO" id="GO:0008021">
    <property type="term" value="C:synaptic vesicle"/>
    <property type="evidence" value="ECO:0007669"/>
    <property type="project" value="TreeGrafter"/>
</dbReference>
<dbReference type="Pfam" id="PF14523">
    <property type="entry name" value="Syntaxin_2"/>
    <property type="match status" value="1"/>
</dbReference>
<dbReference type="GO" id="GO:0006906">
    <property type="term" value="P:vesicle fusion"/>
    <property type="evidence" value="ECO:0007669"/>
    <property type="project" value="TreeGrafter"/>
</dbReference>
<feature type="domain" description="T-SNARE coiled-coil homology" evidence="7">
    <location>
        <begin position="174"/>
        <end position="236"/>
    </location>
</feature>
<accession>A0AA36CYT2</accession>
<feature type="non-terminal residue" evidence="8">
    <location>
        <position position="271"/>
    </location>
</feature>
<feature type="transmembrane region" description="Helical" evidence="6">
    <location>
        <begin position="248"/>
        <end position="269"/>
    </location>
</feature>
<organism evidence="8 9">
    <name type="scientific">Mesorhabditis spiculigera</name>
    <dbReference type="NCBI Taxonomy" id="96644"/>
    <lineage>
        <taxon>Eukaryota</taxon>
        <taxon>Metazoa</taxon>
        <taxon>Ecdysozoa</taxon>
        <taxon>Nematoda</taxon>
        <taxon>Chromadorea</taxon>
        <taxon>Rhabditida</taxon>
        <taxon>Rhabditina</taxon>
        <taxon>Rhabditomorpha</taxon>
        <taxon>Rhabditoidea</taxon>
        <taxon>Rhabditidae</taxon>
        <taxon>Mesorhabditinae</taxon>
        <taxon>Mesorhabditis</taxon>
    </lineage>
</organism>
<protein>
    <recommendedName>
        <fullName evidence="7">t-SNARE coiled-coil homology domain-containing protein</fullName>
    </recommendedName>
</protein>
<dbReference type="PROSITE" id="PS00914">
    <property type="entry name" value="SYNTAXIN"/>
    <property type="match status" value="1"/>
</dbReference>
<dbReference type="GO" id="GO:0005484">
    <property type="term" value="F:SNAP receptor activity"/>
    <property type="evidence" value="ECO:0007669"/>
    <property type="project" value="InterPro"/>
</dbReference>
<evidence type="ECO:0000256" key="6">
    <source>
        <dbReference type="SAM" id="Phobius"/>
    </source>
</evidence>
<dbReference type="PANTHER" id="PTHR19957">
    <property type="entry name" value="SYNTAXIN"/>
    <property type="match status" value="1"/>
</dbReference>
<dbReference type="Gene3D" id="1.20.58.70">
    <property type="match status" value="1"/>
</dbReference>
<sequence length="271" mass="31698">MASRDYHTFPGDDISNQGGLVFRMDFAADPSQQLVQQIQQNIRQINEQVNILDGWIPRLSARAGEGEHQRQVFGEKNHSLQALCKETNKLMKQLVDKSHNDRTLRVHRERLSDDYTSVLSRFQETQRRAAAKEKDDVKNIREMTINEQDEQNYQRDVVDSQRQQHMQRNQQVNIQEIKDRQEAIAQLEQDINDVNSIFSNLARIVHEQGTMVDSIEDSVDHAQIYVEQGNRDVQQAVYYNEKARKKKMMLCCFLFILAFILGLTLYFGIKR</sequence>
<comment type="similarity">
    <text evidence="2 5">Belongs to the syntaxin family.</text>
</comment>
<evidence type="ECO:0000313" key="8">
    <source>
        <dbReference type="EMBL" id="CAJ0577580.1"/>
    </source>
</evidence>
<dbReference type="Proteomes" id="UP001177023">
    <property type="component" value="Unassembled WGS sequence"/>
</dbReference>
<proteinExistence type="inferred from homology"/>
<comment type="subcellular location">
    <subcellularLocation>
        <location evidence="1">Membrane</location>
        <topology evidence="1">Single-pass type IV membrane protein</topology>
    </subcellularLocation>
</comment>